<dbReference type="GO" id="GO:0001671">
    <property type="term" value="F:ATPase activator activity"/>
    <property type="evidence" value="ECO:0007669"/>
    <property type="project" value="TreeGrafter"/>
</dbReference>
<keyword evidence="6 7" id="KW-0472">Membrane</keyword>
<name>A0A5K3FP26_MESCO</name>
<dbReference type="GO" id="GO:0006883">
    <property type="term" value="P:intracellular sodium ion homeostasis"/>
    <property type="evidence" value="ECO:0007669"/>
    <property type="project" value="TreeGrafter"/>
</dbReference>
<dbReference type="GO" id="GO:1990573">
    <property type="term" value="P:potassium ion import across plasma membrane"/>
    <property type="evidence" value="ECO:0007669"/>
    <property type="project" value="TreeGrafter"/>
</dbReference>
<accession>A0A5K3FP26</accession>
<evidence type="ECO:0000256" key="7">
    <source>
        <dbReference type="SAM" id="Phobius"/>
    </source>
</evidence>
<protein>
    <submittedName>
        <fullName evidence="8">Sodium/potassium-transporting ATPase subunit beta</fullName>
    </submittedName>
</protein>
<dbReference type="AlphaFoldDB" id="A0A5K3FP26"/>
<comment type="similarity">
    <text evidence="2">Belongs to the X(+)/potassium ATPases subunit beta family.</text>
</comment>
<dbReference type="GO" id="GO:0030007">
    <property type="term" value="P:intracellular potassium ion homeostasis"/>
    <property type="evidence" value="ECO:0007669"/>
    <property type="project" value="TreeGrafter"/>
</dbReference>
<dbReference type="GO" id="GO:0005890">
    <property type="term" value="C:sodium:potassium-exchanging ATPase complex"/>
    <property type="evidence" value="ECO:0007669"/>
    <property type="project" value="InterPro"/>
</dbReference>
<dbReference type="InterPro" id="IPR038702">
    <property type="entry name" value="Na/K_ATPase_sub_beta_sf"/>
</dbReference>
<keyword evidence="3 7" id="KW-0812">Transmembrane</keyword>
<keyword evidence="5 7" id="KW-1133">Transmembrane helix</keyword>
<feature type="transmembrane region" description="Helical" evidence="7">
    <location>
        <begin position="57"/>
        <end position="87"/>
    </location>
</feature>
<evidence type="ECO:0000313" key="8">
    <source>
        <dbReference type="WBParaSite" id="MCU_010059-RB"/>
    </source>
</evidence>
<evidence type="ECO:0000256" key="3">
    <source>
        <dbReference type="ARBA" id="ARBA00022692"/>
    </source>
</evidence>
<evidence type="ECO:0000256" key="1">
    <source>
        <dbReference type="ARBA" id="ARBA00004606"/>
    </source>
</evidence>
<dbReference type="InterPro" id="IPR000402">
    <property type="entry name" value="Na/K_ATPase_sub_beta"/>
</dbReference>
<proteinExistence type="inferred from homology"/>
<dbReference type="GO" id="GO:0036376">
    <property type="term" value="P:sodium ion export across plasma membrane"/>
    <property type="evidence" value="ECO:0007669"/>
    <property type="project" value="TreeGrafter"/>
</dbReference>
<dbReference type="PANTHER" id="PTHR11523">
    <property type="entry name" value="SODIUM/POTASSIUM-DEPENDENT ATPASE BETA SUBUNIT"/>
    <property type="match status" value="1"/>
</dbReference>
<dbReference type="Gene3D" id="2.60.40.1660">
    <property type="entry name" value="Na, k-atpase alpha subunit"/>
    <property type="match status" value="1"/>
</dbReference>
<evidence type="ECO:0000256" key="6">
    <source>
        <dbReference type="ARBA" id="ARBA00023136"/>
    </source>
</evidence>
<keyword evidence="4" id="KW-0735">Signal-anchor</keyword>
<evidence type="ECO:0000256" key="5">
    <source>
        <dbReference type="ARBA" id="ARBA00022989"/>
    </source>
</evidence>
<dbReference type="Pfam" id="PF00287">
    <property type="entry name" value="Na_K-ATPase"/>
    <property type="match status" value="1"/>
</dbReference>
<evidence type="ECO:0000256" key="4">
    <source>
        <dbReference type="ARBA" id="ARBA00022968"/>
    </source>
</evidence>
<dbReference type="PANTHER" id="PTHR11523:SF28">
    <property type="entry name" value="NA_K-ATPASE BETA SUBUNIT ISOFORM 4-RELATED"/>
    <property type="match status" value="1"/>
</dbReference>
<comment type="subcellular location">
    <subcellularLocation>
        <location evidence="1">Membrane</location>
        <topology evidence="1">Single-pass type II membrane protein</topology>
    </subcellularLocation>
</comment>
<organism evidence="8">
    <name type="scientific">Mesocestoides corti</name>
    <name type="common">Flatworm</name>
    <dbReference type="NCBI Taxonomy" id="53468"/>
    <lineage>
        <taxon>Eukaryota</taxon>
        <taxon>Metazoa</taxon>
        <taxon>Spiralia</taxon>
        <taxon>Lophotrochozoa</taxon>
        <taxon>Platyhelminthes</taxon>
        <taxon>Cestoda</taxon>
        <taxon>Eucestoda</taxon>
        <taxon>Cyclophyllidea</taxon>
        <taxon>Mesocestoididae</taxon>
        <taxon>Mesocestoides</taxon>
    </lineage>
</organism>
<dbReference type="WBParaSite" id="MCU_010059-RB">
    <property type="protein sequence ID" value="MCU_010059-RB"/>
    <property type="gene ID" value="MCU_010059"/>
</dbReference>
<sequence>MADNKSGKRDRKYRYLDYASLLPKAHAADVPTSSYSEYRFSCGTAPFKCTQSYFKRLVVLLFYLLCFYLVLLGILTGLLIIVLQLIISDDKPFLTGKQSQLVLTPGLSHRPNIDFLSSVIVYESANPQTYMPYVQNIRTFIYLYEEVNIRSQDGFANCENGIKSPNEPDLVCKFYPIVLESCVKENNYGYDRSEPCIILKINKIYGWLPDIQNKTLSNSPLVRCFGRYAADFEAFGNLHYYPNITVDGVVYGIFDSVYFPYIIQYAYRSPLVAVQIKNARRNSLFFVSCRLFNLITPTEPLNFEFLID</sequence>
<reference evidence="8" key="1">
    <citation type="submission" date="2019-11" db="UniProtKB">
        <authorList>
            <consortium name="WormBaseParasite"/>
        </authorList>
    </citation>
    <scope>IDENTIFICATION</scope>
</reference>
<evidence type="ECO:0000256" key="2">
    <source>
        <dbReference type="ARBA" id="ARBA00005876"/>
    </source>
</evidence>